<evidence type="ECO:0000313" key="4">
    <source>
        <dbReference type="Proteomes" id="UP000001685"/>
    </source>
</evidence>
<name>B1VKU3_STRGG</name>
<dbReference type="Proteomes" id="UP000001685">
    <property type="component" value="Chromosome"/>
</dbReference>
<sequence length="606" mass="64353">MTGSLTWQALRDLKVSELTRAGDPWHEVSGRSAADRAQVDRAMSAKLRETQESDAAEAALGRLRRLSRNFQYVQTECGLVRTALNGLAGDLIGPQNQLKQALEDAASLNFTVHEDGSVSYPALQVDDLTGATREARGGTSTGSSRLPLEPPVLGPAGQQSLRPGYAAFRPVNPNAEKAQDVADRIARAVRSAREIDARYAKTLDGLRAEKGLDVTAATLKDVFRDTADVRSTAGTHLAEGIPQDKSPAERKKWWDGLTDEQRQEYIQVAPDLIGDLDGIPVLARDQANRNYLPALIDDLARRGGDEAKTKLDALRMIQDKLGESSHPPMFLLGVGDEGNGRAIVSYGNPDASRHVAAYVPGLGTKLDGEFVTGTMKRAEDTALGAREVDPSSASIVWLGYDAPQSADVMSKGDAQRGAPAYNEFMAGLSATNANEDPHVTAIGHSYGSLTVGTAAKESGGIPGVDDVILLGSPGVGAQKATELGVGKEHVFVGAADNDPVTHLPTKGESALAAGPAWVLGGPEGVRRAGDLFDIGNDDLYFGKDPASEAFGAQRFAVDDGPRMIIEAGKFDAHSQYFDPGRDRKSADNIANIVGGRPQGVVRENHR</sequence>
<dbReference type="SUPFAM" id="SSF53474">
    <property type="entry name" value="alpha/beta-Hydrolases"/>
    <property type="match status" value="1"/>
</dbReference>
<dbReference type="HOGENOM" id="CLU_025057_2_1_11"/>
<dbReference type="InterPro" id="IPR029058">
    <property type="entry name" value="AB_hydrolase_fold"/>
</dbReference>
<dbReference type="KEGG" id="sgr:SGR_3142"/>
<gene>
    <name evidence="3" type="ordered locus">SGR_3142</name>
</gene>
<dbReference type="eggNOG" id="COG4099">
    <property type="taxonomic scope" value="Bacteria"/>
</dbReference>
<evidence type="ECO:0000256" key="1">
    <source>
        <dbReference type="SAM" id="MobiDB-lite"/>
    </source>
</evidence>
<accession>B1VKU3</accession>
<evidence type="ECO:0000313" key="3">
    <source>
        <dbReference type="EMBL" id="BAG19971.1"/>
    </source>
</evidence>
<reference evidence="4" key="1">
    <citation type="journal article" date="2008" name="J. Bacteriol.">
        <title>Genome sequence of the streptomycin-producing microorganism Streptomyces griseus IFO 13350.</title>
        <authorList>
            <person name="Ohnishi Y."/>
            <person name="Ishikawa J."/>
            <person name="Hara H."/>
            <person name="Suzuki H."/>
            <person name="Ikenoya M."/>
            <person name="Ikeda H."/>
            <person name="Yamashita A."/>
            <person name="Hattori M."/>
            <person name="Horinouchi S."/>
        </authorList>
    </citation>
    <scope>NUCLEOTIDE SEQUENCE [LARGE SCALE GENOMIC DNA]</scope>
    <source>
        <strain evidence="4">JCM 4626 / NBRC 13350</strain>
    </source>
</reference>
<evidence type="ECO:0000259" key="2">
    <source>
        <dbReference type="Pfam" id="PF06259"/>
    </source>
</evidence>
<dbReference type="PATRIC" id="fig|455632.4.peg.3207"/>
<dbReference type="ESTHER" id="strgg-b1vku3">
    <property type="family name" value="Duf_1023"/>
</dbReference>
<organism evidence="3 4">
    <name type="scientific">Streptomyces griseus subsp. griseus (strain JCM 4626 / CBS 651.72 / NBRC 13350 / KCC S-0626 / ISP 5235)</name>
    <dbReference type="NCBI Taxonomy" id="455632"/>
    <lineage>
        <taxon>Bacteria</taxon>
        <taxon>Bacillati</taxon>
        <taxon>Actinomycetota</taxon>
        <taxon>Actinomycetes</taxon>
        <taxon>Kitasatosporales</taxon>
        <taxon>Streptomycetaceae</taxon>
        <taxon>Streptomyces</taxon>
    </lineage>
</organism>
<proteinExistence type="predicted"/>
<dbReference type="Gene3D" id="3.40.50.1820">
    <property type="entry name" value="alpha/beta hydrolase"/>
    <property type="match status" value="1"/>
</dbReference>
<feature type="region of interest" description="Disordered" evidence="1">
    <location>
        <begin position="581"/>
        <end position="606"/>
    </location>
</feature>
<protein>
    <recommendedName>
        <fullName evidence="2">DUF1023 domain-containing protein</fullName>
    </recommendedName>
</protein>
<feature type="domain" description="DUF1023" evidence="2">
    <location>
        <begin position="338"/>
        <end position="504"/>
    </location>
</feature>
<feature type="region of interest" description="Disordered" evidence="1">
    <location>
        <begin position="133"/>
        <end position="159"/>
    </location>
</feature>
<dbReference type="EMBL" id="AP009493">
    <property type="protein sequence ID" value="BAG19971.1"/>
    <property type="molecule type" value="Genomic_DNA"/>
</dbReference>
<dbReference type="AlphaFoldDB" id="B1VKU3"/>
<dbReference type="InterPro" id="IPR010427">
    <property type="entry name" value="DUF1023"/>
</dbReference>
<dbReference type="RefSeq" id="WP_012379684.1">
    <property type="nucleotide sequence ID" value="NC_010572.1"/>
</dbReference>
<dbReference type="Pfam" id="PF06259">
    <property type="entry name" value="Abhydrolase_8"/>
    <property type="match status" value="1"/>
</dbReference>